<dbReference type="InterPro" id="IPR029063">
    <property type="entry name" value="SAM-dependent_MTases_sf"/>
</dbReference>
<dbReference type="InterPro" id="IPR002052">
    <property type="entry name" value="DNA_methylase_N6_adenine_CS"/>
</dbReference>
<protein>
    <recommendedName>
        <fullName evidence="9">tRNA (guanine(10)-N(2))-methyltransferase</fullName>
        <ecNumber evidence="9">2.1.1.214</ecNumber>
    </recommendedName>
</protein>
<dbReference type="Gene3D" id="3.40.50.150">
    <property type="entry name" value="Vaccinia Virus protein VP39"/>
    <property type="match status" value="1"/>
</dbReference>
<dbReference type="PROSITE" id="PS00092">
    <property type="entry name" value="N6_MTASE"/>
    <property type="match status" value="1"/>
</dbReference>
<proteinExistence type="inferred from homology"/>
<dbReference type="PRINTS" id="PR00507">
    <property type="entry name" value="N12N6MTFRASE"/>
</dbReference>
<dbReference type="InterPro" id="IPR000241">
    <property type="entry name" value="RlmKL-like_Mtase"/>
</dbReference>
<dbReference type="PROSITE" id="PS51627">
    <property type="entry name" value="SAM_MT_TRM11"/>
    <property type="match status" value="1"/>
</dbReference>
<feature type="domain" description="tRNA (guanine(10)-N(2))-methyltransferase TRMT11 N-terminal" evidence="12">
    <location>
        <begin position="16"/>
        <end position="194"/>
    </location>
</feature>
<evidence type="ECO:0000259" key="11">
    <source>
        <dbReference type="Pfam" id="PF01170"/>
    </source>
</evidence>
<gene>
    <name evidence="13" type="ORF">COCSUDRAFT_64244</name>
</gene>
<evidence type="ECO:0000259" key="12">
    <source>
        <dbReference type="Pfam" id="PF25904"/>
    </source>
</evidence>
<keyword evidence="14" id="KW-1185">Reference proteome</keyword>
<evidence type="ECO:0000256" key="3">
    <source>
        <dbReference type="ARBA" id="ARBA00022555"/>
    </source>
</evidence>
<evidence type="ECO:0000313" key="13">
    <source>
        <dbReference type="EMBL" id="EIE27463.1"/>
    </source>
</evidence>
<keyword evidence="8 10" id="KW-0694">RNA-binding</keyword>
<feature type="domain" description="Ribosomal RNA large subunit methyltransferase K/L-like methyltransferase" evidence="11">
    <location>
        <begin position="204"/>
        <end position="330"/>
    </location>
</feature>
<keyword evidence="4 10" id="KW-0489">Methyltransferase</keyword>
<dbReference type="STRING" id="574566.I0Z9Z4"/>
<comment type="caution">
    <text evidence="13">The sequence shown here is derived from an EMBL/GenBank/DDBJ whole genome shotgun (WGS) entry which is preliminary data.</text>
</comment>
<dbReference type="GO" id="GO:0032259">
    <property type="term" value="P:methylation"/>
    <property type="evidence" value="ECO:0007669"/>
    <property type="project" value="UniProtKB-UniRule"/>
</dbReference>
<evidence type="ECO:0000256" key="4">
    <source>
        <dbReference type="ARBA" id="ARBA00022603"/>
    </source>
</evidence>
<dbReference type="RefSeq" id="XP_005652007.1">
    <property type="nucleotide sequence ID" value="XM_005651950.1"/>
</dbReference>
<keyword evidence="5 10" id="KW-0808">Transferase</keyword>
<evidence type="ECO:0000256" key="2">
    <source>
        <dbReference type="ARBA" id="ARBA00022490"/>
    </source>
</evidence>
<accession>I0Z9Z4</accession>
<sequence length="476" mass="53599">MEFEEAGNSCSTSGREYLAYFLHRHLDFRLPEIDSLIELAGQGKASQSRWRQPFGGHFYSPFWYLQLPSDAVAHEVAERSILLKGFLELWGEGETWEELEASIAAFPDELKQPWLQSNLSMKVVIDGWGRVINKQEQSECHTRLECIPFQNPVKLTDPDIVFRLIIANCYSNHGMPDTVPKRMYFGREVGVGNRRVISQYALPKRVYLGPTSMDTEMAFLMCNQAEVRKGSFVFDPFAGTGSILVAAAHFGAITLGADIDIRVLRDGKVDTSGKVADNWANFTTYGLQQPAGLIRADAHRPPFRDNLHEILDAVVCDPPYGVRAGGRKSQSKPDLQVRNRATHITSTAPYSMGECLRDLLDVSARLLRVGGRLVYFLPAAPEVYREEEVPRHPALRLVANSEQVLTARYSRRLITMEKVHAYDREAAAAFHAEQGDPRMAIDDIPAIVYEPRQYVDGKLVVSEKPANRPKYRSKLC</sequence>
<dbReference type="EMBL" id="AGSI01000001">
    <property type="protein sequence ID" value="EIE27463.1"/>
    <property type="molecule type" value="Genomic_DNA"/>
</dbReference>
<evidence type="ECO:0000256" key="1">
    <source>
        <dbReference type="ARBA" id="ARBA00004496"/>
    </source>
</evidence>
<evidence type="ECO:0000256" key="7">
    <source>
        <dbReference type="ARBA" id="ARBA00022694"/>
    </source>
</evidence>
<evidence type="ECO:0000256" key="5">
    <source>
        <dbReference type="ARBA" id="ARBA00022679"/>
    </source>
</evidence>
<dbReference type="PANTHER" id="PTHR13370:SF3">
    <property type="entry name" value="TRNA (GUANINE(10)-N2)-METHYLTRANSFERASE HOMOLOG"/>
    <property type="match status" value="1"/>
</dbReference>
<evidence type="ECO:0000256" key="10">
    <source>
        <dbReference type="PROSITE-ProRule" id="PRU00959"/>
    </source>
</evidence>
<organism evidence="13 14">
    <name type="scientific">Coccomyxa subellipsoidea (strain C-169)</name>
    <name type="common">Green microalga</name>
    <dbReference type="NCBI Taxonomy" id="574566"/>
    <lineage>
        <taxon>Eukaryota</taxon>
        <taxon>Viridiplantae</taxon>
        <taxon>Chlorophyta</taxon>
        <taxon>core chlorophytes</taxon>
        <taxon>Trebouxiophyceae</taxon>
        <taxon>Trebouxiophyceae incertae sedis</taxon>
        <taxon>Coccomyxaceae</taxon>
        <taxon>Coccomyxa</taxon>
        <taxon>Coccomyxa subellipsoidea</taxon>
    </lineage>
</organism>
<keyword evidence="6 10" id="KW-0949">S-adenosyl-L-methionine</keyword>
<dbReference type="InterPro" id="IPR059073">
    <property type="entry name" value="TRMT11_N"/>
</dbReference>
<keyword evidence="3 10" id="KW-0820">tRNA-binding</keyword>
<dbReference type="InterPro" id="IPR016691">
    <property type="entry name" value="TRMT11"/>
</dbReference>
<dbReference type="GeneID" id="17045478"/>
<dbReference type="eggNOG" id="KOG2671">
    <property type="taxonomic scope" value="Eukaryota"/>
</dbReference>
<dbReference type="OrthoDB" id="296065at2759"/>
<comment type="subcellular location">
    <subcellularLocation>
        <location evidence="1">Cytoplasm</location>
    </subcellularLocation>
</comment>
<dbReference type="GO" id="GO:0043527">
    <property type="term" value="C:tRNA methyltransferase complex"/>
    <property type="evidence" value="ECO:0007669"/>
    <property type="project" value="UniProtKB-ARBA"/>
</dbReference>
<evidence type="ECO:0000256" key="9">
    <source>
        <dbReference type="ARBA" id="ARBA00066937"/>
    </source>
</evidence>
<dbReference type="GO" id="GO:0160102">
    <property type="term" value="F:tRNA (guanine(10)-N2)-methyltransferase activity"/>
    <property type="evidence" value="ECO:0007669"/>
    <property type="project" value="UniProtKB-EC"/>
</dbReference>
<dbReference type="Proteomes" id="UP000007264">
    <property type="component" value="Unassembled WGS sequence"/>
</dbReference>
<dbReference type="PANTHER" id="PTHR13370">
    <property type="entry name" value="RNA METHYLASE-RELATED"/>
    <property type="match status" value="1"/>
</dbReference>
<evidence type="ECO:0000256" key="6">
    <source>
        <dbReference type="ARBA" id="ARBA00022691"/>
    </source>
</evidence>
<comment type="similarity">
    <text evidence="10">Belongs to the class I-like SAM-binding methyltransferase superfamily. TRM11 methyltransferase family.</text>
</comment>
<dbReference type="GO" id="GO:0005737">
    <property type="term" value="C:cytoplasm"/>
    <property type="evidence" value="ECO:0007669"/>
    <property type="project" value="UniProtKB-SubCell"/>
</dbReference>
<keyword evidence="2" id="KW-0963">Cytoplasm</keyword>
<dbReference type="GO" id="GO:0008033">
    <property type="term" value="P:tRNA processing"/>
    <property type="evidence" value="ECO:0007669"/>
    <property type="project" value="UniProtKB-UniRule"/>
</dbReference>
<dbReference type="CDD" id="cd02440">
    <property type="entry name" value="AdoMet_MTases"/>
    <property type="match status" value="1"/>
</dbReference>
<evidence type="ECO:0000256" key="8">
    <source>
        <dbReference type="ARBA" id="ARBA00022884"/>
    </source>
</evidence>
<dbReference type="KEGG" id="csl:COCSUDRAFT_64244"/>
<name>I0Z9Z4_COCSC</name>
<dbReference type="PIRSF" id="PIRSF017259">
    <property type="entry name" value="tRNA_mtfrase_TRM11"/>
    <property type="match status" value="1"/>
</dbReference>
<keyword evidence="7 10" id="KW-0819">tRNA processing</keyword>
<dbReference type="Pfam" id="PF25904">
    <property type="entry name" value="Tmrp11_N"/>
    <property type="match status" value="1"/>
</dbReference>
<dbReference type="AlphaFoldDB" id="I0Z9Z4"/>
<dbReference type="EC" id="2.1.1.214" evidence="9"/>
<reference evidence="13 14" key="1">
    <citation type="journal article" date="2012" name="Genome Biol.">
        <title>The genome of the polar eukaryotic microalga coccomyxa subellipsoidea reveals traits of cold adaptation.</title>
        <authorList>
            <person name="Blanc G."/>
            <person name="Agarkova I."/>
            <person name="Grimwood J."/>
            <person name="Kuo A."/>
            <person name="Brueggeman A."/>
            <person name="Dunigan D."/>
            <person name="Gurnon J."/>
            <person name="Ladunga I."/>
            <person name="Lindquist E."/>
            <person name="Lucas S."/>
            <person name="Pangilinan J."/>
            <person name="Proschold T."/>
            <person name="Salamov A."/>
            <person name="Schmutz J."/>
            <person name="Weeks D."/>
            <person name="Yamada T."/>
            <person name="Claverie J.M."/>
            <person name="Grigoriev I."/>
            <person name="Van Etten J."/>
            <person name="Lomsadze A."/>
            <person name="Borodovsky M."/>
        </authorList>
    </citation>
    <scope>NUCLEOTIDE SEQUENCE [LARGE SCALE GENOMIC DNA]</scope>
    <source>
        <strain evidence="13 14">C-169</strain>
    </source>
</reference>
<dbReference type="SUPFAM" id="SSF53335">
    <property type="entry name" value="S-adenosyl-L-methionine-dependent methyltransferases"/>
    <property type="match status" value="1"/>
</dbReference>
<evidence type="ECO:0000313" key="14">
    <source>
        <dbReference type="Proteomes" id="UP000007264"/>
    </source>
</evidence>
<dbReference type="GO" id="GO:0000049">
    <property type="term" value="F:tRNA binding"/>
    <property type="evidence" value="ECO:0007669"/>
    <property type="project" value="UniProtKB-UniRule"/>
</dbReference>
<dbReference type="Pfam" id="PF01170">
    <property type="entry name" value="UPF0020"/>
    <property type="match status" value="1"/>
</dbReference>